<accession>A0A8B0SX36</accession>
<reference evidence="1" key="1">
    <citation type="submission" date="2020-01" db="EMBL/GenBank/DDBJ databases">
        <authorList>
            <person name="Qin S."/>
        </authorList>
    </citation>
    <scope>NUCLEOTIDE SEQUENCE</scope>
    <source>
        <strain evidence="1">CVir17-16-YZ6g</strain>
        <plasmid evidence="1">p17-15-vir-like</plasmid>
    </source>
</reference>
<proteinExistence type="predicted"/>
<geneLocation type="plasmid" evidence="1">
    <name>p17-15-vir-like</name>
</geneLocation>
<dbReference type="AlphaFoldDB" id="A0A8B0SX36"/>
<organism evidence="1">
    <name type="scientific">Klebsiella pneumoniae</name>
    <dbReference type="NCBI Taxonomy" id="573"/>
    <lineage>
        <taxon>Bacteria</taxon>
        <taxon>Pseudomonadati</taxon>
        <taxon>Pseudomonadota</taxon>
        <taxon>Gammaproteobacteria</taxon>
        <taxon>Enterobacterales</taxon>
        <taxon>Enterobacteriaceae</taxon>
        <taxon>Klebsiella/Raoultella group</taxon>
        <taxon>Klebsiella</taxon>
        <taxon>Klebsiella pneumoniae complex</taxon>
    </lineage>
</organism>
<keyword evidence="1" id="KW-0614">Plasmid</keyword>
<protein>
    <submittedName>
        <fullName evidence="1">Uncharacterized protein</fullName>
    </submittedName>
</protein>
<evidence type="ECO:0000313" key="1">
    <source>
        <dbReference type="EMBL" id="QTX14808.1"/>
    </source>
</evidence>
<dbReference type="EMBL" id="MN956836">
    <property type="protein sequence ID" value="QTX14808.1"/>
    <property type="molecule type" value="Genomic_DNA"/>
</dbReference>
<name>A0A8B0SX36_KLEPN</name>
<sequence>MLRARIYMFSNKAKPSTCLDFYWYNTFYYFHPLAFQMY</sequence>